<evidence type="ECO:0000256" key="1">
    <source>
        <dbReference type="SAM" id="MobiDB-lite"/>
    </source>
</evidence>
<dbReference type="AlphaFoldDB" id="A0A2C6LAI8"/>
<gene>
    <name evidence="2" type="ORF">CSUI_000947</name>
</gene>
<reference evidence="2 3" key="1">
    <citation type="journal article" date="2017" name="Int. J. Parasitol.">
        <title>The genome of the protozoan parasite Cystoisospora suis and a reverse vaccinology approach to identify vaccine candidates.</title>
        <authorList>
            <person name="Palmieri N."/>
            <person name="Shrestha A."/>
            <person name="Ruttkowski B."/>
            <person name="Beck T."/>
            <person name="Vogl C."/>
            <person name="Tomley F."/>
            <person name="Blake D.P."/>
            <person name="Joachim A."/>
        </authorList>
    </citation>
    <scope>NUCLEOTIDE SEQUENCE [LARGE SCALE GENOMIC DNA]</scope>
    <source>
        <strain evidence="2 3">Wien I</strain>
    </source>
</reference>
<dbReference type="VEuPathDB" id="ToxoDB:CSUI_000947"/>
<dbReference type="EMBL" id="MIGC01000374">
    <property type="protein sequence ID" value="PHJ25207.1"/>
    <property type="molecule type" value="Genomic_DNA"/>
</dbReference>
<keyword evidence="3" id="KW-1185">Reference proteome</keyword>
<sequence length="175" mass="19732">MVSTNPKETSPHGQPEGDCLVCFESLTPENYAEYRVSEGTDGEPPQGDGSNKEDLSRRSTCWYPSKFCVDCLEELQASQFKRYCDSVANTNCAREQRSLLARGPPVNLRDRMAFPESGDQEIHSLWYAKDNAVHSARLKDSLDGEARQALWDSLRQFMIEGEELESSEQEQAKTS</sequence>
<evidence type="ECO:0000313" key="3">
    <source>
        <dbReference type="Proteomes" id="UP000221165"/>
    </source>
</evidence>
<name>A0A2C6LAI8_9APIC</name>
<dbReference type="Proteomes" id="UP000221165">
    <property type="component" value="Unassembled WGS sequence"/>
</dbReference>
<accession>A0A2C6LAI8</accession>
<dbReference type="RefSeq" id="XP_067926879.1">
    <property type="nucleotide sequence ID" value="XM_068061153.1"/>
</dbReference>
<proteinExistence type="predicted"/>
<comment type="caution">
    <text evidence="2">The sequence shown here is derived from an EMBL/GenBank/DDBJ whole genome shotgun (WGS) entry which is preliminary data.</text>
</comment>
<dbReference type="OrthoDB" id="341976at2759"/>
<organism evidence="2 3">
    <name type="scientific">Cystoisospora suis</name>
    <dbReference type="NCBI Taxonomy" id="483139"/>
    <lineage>
        <taxon>Eukaryota</taxon>
        <taxon>Sar</taxon>
        <taxon>Alveolata</taxon>
        <taxon>Apicomplexa</taxon>
        <taxon>Conoidasida</taxon>
        <taxon>Coccidia</taxon>
        <taxon>Eucoccidiorida</taxon>
        <taxon>Eimeriorina</taxon>
        <taxon>Sarcocystidae</taxon>
        <taxon>Cystoisospora</taxon>
    </lineage>
</organism>
<protein>
    <submittedName>
        <fullName evidence="2">Uncharacterized protein</fullName>
    </submittedName>
</protein>
<dbReference type="GeneID" id="94424364"/>
<feature type="region of interest" description="Disordered" evidence="1">
    <location>
        <begin position="33"/>
        <end position="56"/>
    </location>
</feature>
<evidence type="ECO:0000313" key="2">
    <source>
        <dbReference type="EMBL" id="PHJ25207.1"/>
    </source>
</evidence>